<keyword evidence="4" id="KW-1185">Reference proteome</keyword>
<organism evidence="3 4">
    <name type="scientific">Actinacidiphila polyblastidii</name>
    <dbReference type="NCBI Taxonomy" id="3110430"/>
    <lineage>
        <taxon>Bacteria</taxon>
        <taxon>Bacillati</taxon>
        <taxon>Actinomycetota</taxon>
        <taxon>Actinomycetes</taxon>
        <taxon>Kitasatosporales</taxon>
        <taxon>Streptomycetaceae</taxon>
        <taxon>Actinacidiphila</taxon>
    </lineage>
</organism>
<keyword evidence="2" id="KW-1133">Transmembrane helix</keyword>
<evidence type="ECO:0000256" key="2">
    <source>
        <dbReference type="SAM" id="Phobius"/>
    </source>
</evidence>
<feature type="compositionally biased region" description="Low complexity" evidence="1">
    <location>
        <begin position="65"/>
        <end position="84"/>
    </location>
</feature>
<feature type="transmembrane region" description="Helical" evidence="2">
    <location>
        <begin position="7"/>
        <end position="30"/>
    </location>
</feature>
<name>A0ABU7PH60_9ACTN</name>
<dbReference type="RefSeq" id="WP_330798534.1">
    <property type="nucleotide sequence ID" value="NZ_JAZEWV010000025.1"/>
</dbReference>
<proteinExistence type="predicted"/>
<protein>
    <submittedName>
        <fullName evidence="3">Uncharacterized protein</fullName>
    </submittedName>
</protein>
<comment type="caution">
    <text evidence="3">The sequence shown here is derived from an EMBL/GenBank/DDBJ whole genome shotgun (WGS) entry which is preliminary data.</text>
</comment>
<keyword evidence="2" id="KW-0812">Transmembrane</keyword>
<keyword evidence="2" id="KW-0472">Membrane</keyword>
<accession>A0ABU7PH60</accession>
<reference evidence="3 4" key="1">
    <citation type="submission" date="2023-12" db="EMBL/GenBank/DDBJ databases">
        <title>Streptomyces sp. V4-01.</title>
        <authorList>
            <person name="Somphong A."/>
            <person name="Phongsopitanun W."/>
        </authorList>
    </citation>
    <scope>NUCLEOTIDE SEQUENCE [LARGE SCALE GENOMIC DNA]</scope>
    <source>
        <strain evidence="3 4">V4-01</strain>
    </source>
</reference>
<evidence type="ECO:0000313" key="4">
    <source>
        <dbReference type="Proteomes" id="UP001344658"/>
    </source>
</evidence>
<gene>
    <name evidence="3" type="ORF">V2S66_24725</name>
</gene>
<feature type="region of interest" description="Disordered" evidence="1">
    <location>
        <begin position="37"/>
        <end position="114"/>
    </location>
</feature>
<evidence type="ECO:0000256" key="1">
    <source>
        <dbReference type="SAM" id="MobiDB-lite"/>
    </source>
</evidence>
<dbReference type="Proteomes" id="UP001344658">
    <property type="component" value="Unassembled WGS sequence"/>
</dbReference>
<evidence type="ECO:0000313" key="3">
    <source>
        <dbReference type="EMBL" id="MEE4545160.1"/>
    </source>
</evidence>
<sequence length="180" mass="18714">MSRLLRYFLVWLSCTAVTVTAVFLTVRYVVHSTAPMPPTARALPIAPGGGTLAPITTSPSPSPSPSRTTTPKPKASPSHRATPSRPAPTPRKPSATPSADCRDGGVGAQTVHSQGGQVTARWGAEAVCLVSAVPAPGFTTQTAQHAPDELVVTFSGSHHRSQITATLHPQPKAAISEVSW</sequence>
<dbReference type="EMBL" id="JAZEWV010000025">
    <property type="protein sequence ID" value="MEE4545160.1"/>
    <property type="molecule type" value="Genomic_DNA"/>
</dbReference>